<reference evidence="1 2" key="1">
    <citation type="submission" date="2018-10" db="EMBL/GenBank/DDBJ databases">
        <title>Genome Sequence of Cohnella sp.</title>
        <authorList>
            <person name="Srinivasan S."/>
            <person name="Kim M.K."/>
        </authorList>
    </citation>
    <scope>NUCLEOTIDE SEQUENCE [LARGE SCALE GENOMIC DNA]</scope>
    <source>
        <strain evidence="1 2">18JY8-7</strain>
    </source>
</reference>
<dbReference type="EMBL" id="CP033433">
    <property type="protein sequence ID" value="AYQ71307.1"/>
    <property type="molecule type" value="Genomic_DNA"/>
</dbReference>
<keyword evidence="2" id="KW-1185">Reference proteome</keyword>
<name>A0A3G3JTT1_9BACL</name>
<protein>
    <submittedName>
        <fullName evidence="1">Uncharacterized protein</fullName>
    </submittedName>
</protein>
<dbReference type="Proteomes" id="UP000269097">
    <property type="component" value="Chromosome"/>
</dbReference>
<evidence type="ECO:0000313" key="1">
    <source>
        <dbReference type="EMBL" id="AYQ71307.1"/>
    </source>
</evidence>
<organism evidence="1 2">
    <name type="scientific">Cohnella candidum</name>
    <dbReference type="NCBI Taxonomy" id="2674991"/>
    <lineage>
        <taxon>Bacteria</taxon>
        <taxon>Bacillati</taxon>
        <taxon>Bacillota</taxon>
        <taxon>Bacilli</taxon>
        <taxon>Bacillales</taxon>
        <taxon>Paenibacillaceae</taxon>
        <taxon>Cohnella</taxon>
    </lineage>
</organism>
<gene>
    <name evidence="1" type="ORF">EAV92_01090</name>
</gene>
<evidence type="ECO:0000313" key="2">
    <source>
        <dbReference type="Proteomes" id="UP000269097"/>
    </source>
</evidence>
<dbReference type="AlphaFoldDB" id="A0A3G3JTT1"/>
<dbReference type="RefSeq" id="WP_123039371.1">
    <property type="nucleotide sequence ID" value="NZ_CP033433.1"/>
</dbReference>
<proteinExistence type="predicted"/>
<dbReference type="KEGG" id="coh:EAV92_01090"/>
<accession>A0A3G3JTT1</accession>
<sequence length="87" mass="10279">MVRYVRYSDRWGPISPVRRVEAFRREDPAEREWVRMLMDDAPRPERKPKTYASAEWFGDASAPLYDEAGKIRHMNALEVGVRMDVHT</sequence>